<reference evidence="8" key="1">
    <citation type="submission" date="2013-10" db="EMBL/GenBank/DDBJ databases">
        <authorList>
            <person name="Schartl M."/>
            <person name="Warren W."/>
        </authorList>
    </citation>
    <scope>NUCLEOTIDE SEQUENCE [LARGE SCALE GENOMIC DNA]</scope>
    <source>
        <strain evidence="8">female</strain>
    </source>
</reference>
<dbReference type="KEGG" id="pfor:103155391"/>
<evidence type="ECO:0000256" key="3">
    <source>
        <dbReference type="ARBA" id="ARBA00022729"/>
    </source>
</evidence>
<dbReference type="GO" id="GO:0005576">
    <property type="term" value="C:extracellular region"/>
    <property type="evidence" value="ECO:0007669"/>
    <property type="project" value="UniProtKB-SubCell"/>
</dbReference>
<dbReference type="Proteomes" id="UP000028760">
    <property type="component" value="Unassembled WGS sequence"/>
</dbReference>
<evidence type="ECO:0000256" key="2">
    <source>
        <dbReference type="ARBA" id="ARBA00022525"/>
    </source>
</evidence>
<feature type="coiled-coil region" evidence="4">
    <location>
        <begin position="42"/>
        <end position="97"/>
    </location>
</feature>
<dbReference type="EMBL" id="AYCK01018104">
    <property type="status" value="NOT_ANNOTATED_CDS"/>
    <property type="molecule type" value="Genomic_DNA"/>
</dbReference>
<dbReference type="SUPFAM" id="SSF49842">
    <property type="entry name" value="TNF-like"/>
    <property type="match status" value="1"/>
</dbReference>
<dbReference type="Pfam" id="PF00386">
    <property type="entry name" value="C1q"/>
    <property type="match status" value="1"/>
</dbReference>
<dbReference type="SMART" id="SM00110">
    <property type="entry name" value="C1Q"/>
    <property type="match status" value="1"/>
</dbReference>
<name>A0A087X784_POEFO</name>
<keyword evidence="4" id="KW-0175">Coiled coil</keyword>
<sequence>MRMKVALVFLPFLLFSSVSMNQMDSDRKISAVHPEKNVHTALAKMAAALAALKSKVSVLEQETEEKGEKLENVTTWREQQKDEISTLKNKIEEQEWKLVQADAHEKDLISLVDKLKQQLNVSANKVAFSASLLAQGSGSTERSAFRDTTLVFKRVVTNIGDAYNPQTGVFTAPLRGAYHFELYIAVNEGEYAITTLMKNDYDEFFTARESGSLGYESASNSVSLLLEAGDIVSVRLFCNKVVHDDESHISSFSGHLLFPM</sequence>
<feature type="signal peptide" evidence="5">
    <location>
        <begin position="1"/>
        <end position="20"/>
    </location>
</feature>
<reference evidence="7" key="3">
    <citation type="submission" date="2025-09" db="UniProtKB">
        <authorList>
            <consortium name="Ensembl"/>
        </authorList>
    </citation>
    <scope>IDENTIFICATION</scope>
</reference>
<evidence type="ECO:0000259" key="6">
    <source>
        <dbReference type="PROSITE" id="PS50871"/>
    </source>
</evidence>
<dbReference type="AlphaFoldDB" id="A0A087X784"/>
<keyword evidence="8" id="KW-1185">Reference proteome</keyword>
<feature type="chain" id="PRO_5001832415" evidence="5">
    <location>
        <begin position="21"/>
        <end position="260"/>
    </location>
</feature>
<proteinExistence type="predicted"/>
<evidence type="ECO:0000256" key="1">
    <source>
        <dbReference type="ARBA" id="ARBA00004613"/>
    </source>
</evidence>
<reference evidence="7" key="2">
    <citation type="submission" date="2025-08" db="UniProtKB">
        <authorList>
            <consortium name="Ensembl"/>
        </authorList>
    </citation>
    <scope>IDENTIFICATION</scope>
</reference>
<dbReference type="PRINTS" id="PR00007">
    <property type="entry name" value="COMPLEMNTC1Q"/>
</dbReference>
<dbReference type="InterPro" id="IPR001073">
    <property type="entry name" value="C1q_dom"/>
</dbReference>
<protein>
    <submittedName>
        <fullName evidence="7">Complement C1q-like protein 2</fullName>
    </submittedName>
</protein>
<organism evidence="7 8">
    <name type="scientific">Poecilia formosa</name>
    <name type="common">Amazon molly</name>
    <name type="synonym">Limia formosa</name>
    <dbReference type="NCBI Taxonomy" id="48698"/>
    <lineage>
        <taxon>Eukaryota</taxon>
        <taxon>Metazoa</taxon>
        <taxon>Chordata</taxon>
        <taxon>Craniata</taxon>
        <taxon>Vertebrata</taxon>
        <taxon>Euteleostomi</taxon>
        <taxon>Actinopterygii</taxon>
        <taxon>Neopterygii</taxon>
        <taxon>Teleostei</taxon>
        <taxon>Neoteleostei</taxon>
        <taxon>Acanthomorphata</taxon>
        <taxon>Ovalentaria</taxon>
        <taxon>Atherinomorphae</taxon>
        <taxon>Cyprinodontiformes</taxon>
        <taxon>Poeciliidae</taxon>
        <taxon>Poeciliinae</taxon>
        <taxon>Poecilia</taxon>
    </lineage>
</organism>
<dbReference type="OMA" id="VQADAHE"/>
<dbReference type="Ensembl" id="ENSPFOT00000001640.2">
    <property type="protein sequence ID" value="ENSPFOP00000001637.2"/>
    <property type="gene ID" value="ENSPFOG00000001710.2"/>
</dbReference>
<evidence type="ECO:0000256" key="5">
    <source>
        <dbReference type="SAM" id="SignalP"/>
    </source>
</evidence>
<dbReference type="InterPro" id="IPR008983">
    <property type="entry name" value="Tumour_necrosis_fac-like_dom"/>
</dbReference>
<dbReference type="PROSITE" id="PS50871">
    <property type="entry name" value="C1Q"/>
    <property type="match status" value="1"/>
</dbReference>
<keyword evidence="2" id="KW-0964">Secreted</keyword>
<evidence type="ECO:0000256" key="4">
    <source>
        <dbReference type="SAM" id="Coils"/>
    </source>
</evidence>
<evidence type="ECO:0000313" key="7">
    <source>
        <dbReference type="Ensembl" id="ENSPFOP00000001637.2"/>
    </source>
</evidence>
<comment type="subcellular location">
    <subcellularLocation>
        <location evidence="1">Secreted</location>
    </subcellularLocation>
</comment>
<dbReference type="GeneTree" id="ENSGT00950000183116"/>
<keyword evidence="3 5" id="KW-0732">Signal</keyword>
<dbReference type="STRING" id="48698.ENSPFOP00000001637"/>
<dbReference type="InterPro" id="IPR050822">
    <property type="entry name" value="Cerebellin_Synaptic_Org"/>
</dbReference>
<feature type="domain" description="C1q" evidence="6">
    <location>
        <begin position="121"/>
        <end position="260"/>
    </location>
</feature>
<dbReference type="GeneID" id="103155391"/>
<dbReference type="RefSeq" id="XP_007577129.1">
    <property type="nucleotide sequence ID" value="XM_007577067.2"/>
</dbReference>
<dbReference type="PANTHER" id="PTHR22923:SF102">
    <property type="entry name" value="CEREBELLIN 13-RELATED"/>
    <property type="match status" value="1"/>
</dbReference>
<accession>A0A087X784</accession>
<dbReference type="Gene3D" id="2.60.120.40">
    <property type="match status" value="1"/>
</dbReference>
<dbReference type="PANTHER" id="PTHR22923">
    <property type="entry name" value="CEREBELLIN-RELATED"/>
    <property type="match status" value="1"/>
</dbReference>
<evidence type="ECO:0000313" key="8">
    <source>
        <dbReference type="Proteomes" id="UP000028760"/>
    </source>
</evidence>